<dbReference type="Gene3D" id="3.30.70.100">
    <property type="match status" value="1"/>
</dbReference>
<dbReference type="InterPro" id="IPR059000">
    <property type="entry name" value="ATPase_P-type_domA"/>
</dbReference>
<keyword evidence="12 15" id="KW-1133">Transmembrane helix</keyword>
<dbReference type="InterPro" id="IPR001757">
    <property type="entry name" value="P_typ_ATPase"/>
</dbReference>
<dbReference type="GO" id="GO:0005507">
    <property type="term" value="F:copper ion binding"/>
    <property type="evidence" value="ECO:0007669"/>
    <property type="project" value="TreeGrafter"/>
</dbReference>
<feature type="transmembrane region" description="Helical" evidence="15">
    <location>
        <begin position="432"/>
        <end position="451"/>
    </location>
</feature>
<evidence type="ECO:0000256" key="4">
    <source>
        <dbReference type="ARBA" id="ARBA00022475"/>
    </source>
</evidence>
<evidence type="ECO:0000256" key="14">
    <source>
        <dbReference type="ARBA" id="ARBA00023136"/>
    </source>
</evidence>
<gene>
    <name evidence="17" type="primary">cadA</name>
    <name evidence="17" type="ORF">FR932_06680</name>
</gene>
<dbReference type="GO" id="GO:0005886">
    <property type="term" value="C:plasma membrane"/>
    <property type="evidence" value="ECO:0007669"/>
    <property type="project" value="UniProtKB-SubCell"/>
</dbReference>
<dbReference type="FunFam" id="2.70.150.10:FF:000002">
    <property type="entry name" value="Copper-transporting ATPase 1, putative"/>
    <property type="match status" value="1"/>
</dbReference>
<evidence type="ECO:0000313" key="18">
    <source>
        <dbReference type="Proteomes" id="UP000327424"/>
    </source>
</evidence>
<evidence type="ECO:0000256" key="3">
    <source>
        <dbReference type="ARBA" id="ARBA00022448"/>
    </source>
</evidence>
<dbReference type="Pfam" id="PF00122">
    <property type="entry name" value="E1-E2_ATPase"/>
    <property type="match status" value="1"/>
</dbReference>
<keyword evidence="13" id="KW-0406">Ion transport</keyword>
<feature type="transmembrane region" description="Helical" evidence="15">
    <location>
        <begin position="457"/>
        <end position="480"/>
    </location>
</feature>
<dbReference type="RefSeq" id="WP_019440237.1">
    <property type="nucleotide sequence ID" value="NZ_ALOE01000006.1"/>
</dbReference>
<dbReference type="GO" id="GO:0005524">
    <property type="term" value="F:ATP binding"/>
    <property type="evidence" value="ECO:0007669"/>
    <property type="project" value="UniProtKB-UniRule"/>
</dbReference>
<sequence length="803" mass="88820">MSNGTNCYHCGESVLATDTNKFKVYIAPEEREMCCPGCQSVAEMIVASGLSSYYEHRTDLSPTAKQLVPDELLRLEIYDDNEIQDEFVYQDGDIKEITLTVEGLSCAACAWLIERSFRNTQGIQFINVNATSNRIAIKWVDEQIKLSDILKRINNLGYTASPFQADQHELMYNKQLKSYFRRLGLAGLATMQVMMFAVALYSTWFGDMEDMYRQLFRWVSLIVATPVLLYSAQPFYSNALRNLRTRTLGMDVPVSIALLGAYIASAYATMTGTGEVYFESISMFTFFLLFGRYLELRARKKTSELSANMAKLIPNMALRINEDENEQLVPTKQLKINDYVIVKSGEVIPCDGIIIKGESSVDESMLTGEFLPIVKSVESDVYTGSLNVEQTITVCVTKTHKHNLISEIIRLQNTAQSSKPQISILADQISRYFVLALLIISAGTYLFWLGYDPDKAFWITLSVLVATCPCALSLATPTALTCATSNLSRQGILIRKEHVLESLTKVDEIAFDKTGTLTKGAFTLTKIKSNATLQSNTELQQSELLRIATSLEQHSTHPIASAFKTDEEKIKFDKTENHIGLGISGILGKDNYKIGSAKFTQQASLDSDGKDILVYLTKNDQLVARFYIQDEMRENVATTLDYIAESGLYVTLLTGDSKHHTDKVTEGLAITNKKTSQSPESKLAYINAQQADGKLMLMVGDGVNDAPVLSAATVSIAMGEGSDLAKNSADVVLLSTDFIGVKYMLATATKTYKIIKQNLMWALGYNSLILPLAISGSVPPYIAVIGMSLSSLLVIGNSLRLLK</sequence>
<dbReference type="Pfam" id="PF12156">
    <property type="entry name" value="ATPase-cat_bd"/>
    <property type="match status" value="1"/>
</dbReference>
<evidence type="ECO:0000256" key="11">
    <source>
        <dbReference type="ARBA" id="ARBA00022967"/>
    </source>
</evidence>
<dbReference type="Pfam" id="PF00702">
    <property type="entry name" value="Hydrolase"/>
    <property type="match status" value="1"/>
</dbReference>
<accession>A0A5J6WHF8</accession>
<reference evidence="17 18" key="1">
    <citation type="submission" date="2019-09" db="EMBL/GenBank/DDBJ databases">
        <title>Hybrid Assembly of the complete Genome of the Deep-Sea Bacterium Moritella marina from long Nanopore and Illumina reads.</title>
        <authorList>
            <person name="Magin S."/>
            <person name="Georgoulis A."/>
            <person name="Papadimitriou K."/>
            <person name="Iliakis G."/>
            <person name="Vorgias C.E."/>
        </authorList>
    </citation>
    <scope>NUCLEOTIDE SEQUENCE [LARGE SCALE GENOMIC DNA]</scope>
    <source>
        <strain evidence="17 18">MP-1</strain>
    </source>
</reference>
<dbReference type="Gene3D" id="2.70.150.10">
    <property type="entry name" value="Calcium-transporting ATPase, cytoplasmic transduction domain A"/>
    <property type="match status" value="1"/>
</dbReference>
<keyword evidence="18" id="KW-1185">Reference proteome</keyword>
<dbReference type="EC" id="3.6.3.3" evidence="17"/>
<dbReference type="InterPro" id="IPR036163">
    <property type="entry name" value="HMA_dom_sf"/>
</dbReference>
<dbReference type="InterPro" id="IPR036412">
    <property type="entry name" value="HAD-like_sf"/>
</dbReference>
<dbReference type="NCBIfam" id="TIGR01511">
    <property type="entry name" value="ATPase-IB1_Cu"/>
    <property type="match status" value="1"/>
</dbReference>
<evidence type="ECO:0000256" key="6">
    <source>
        <dbReference type="ARBA" id="ARBA00022692"/>
    </source>
</evidence>
<dbReference type="InterPro" id="IPR008250">
    <property type="entry name" value="ATPase_P-typ_transduc_dom_A_sf"/>
</dbReference>
<dbReference type="Gene3D" id="3.40.50.1000">
    <property type="entry name" value="HAD superfamily/HAD-like"/>
    <property type="match status" value="1"/>
</dbReference>
<keyword evidence="3" id="KW-0813">Transport</keyword>
<evidence type="ECO:0000256" key="10">
    <source>
        <dbReference type="ARBA" id="ARBA00022842"/>
    </source>
</evidence>
<comment type="subcellular location">
    <subcellularLocation>
        <location evidence="1">Cell membrane</location>
        <topology evidence="1">Multi-pass membrane protein</topology>
    </subcellularLocation>
</comment>
<dbReference type="SUPFAM" id="SSF55008">
    <property type="entry name" value="HMA, heavy metal-associated domain"/>
    <property type="match status" value="1"/>
</dbReference>
<dbReference type="CDD" id="cd00371">
    <property type="entry name" value="HMA"/>
    <property type="match status" value="1"/>
</dbReference>
<evidence type="ECO:0000256" key="8">
    <source>
        <dbReference type="ARBA" id="ARBA00022741"/>
    </source>
</evidence>
<evidence type="ECO:0000259" key="16">
    <source>
        <dbReference type="PROSITE" id="PS50846"/>
    </source>
</evidence>
<dbReference type="PANTHER" id="PTHR43520">
    <property type="entry name" value="ATP7, ISOFORM B"/>
    <property type="match status" value="1"/>
</dbReference>
<dbReference type="InterPro" id="IPR023299">
    <property type="entry name" value="ATPase_P-typ_cyto_dom_N"/>
</dbReference>
<feature type="transmembrane region" description="Helical" evidence="15">
    <location>
        <begin position="759"/>
        <end position="775"/>
    </location>
</feature>
<dbReference type="NCBIfam" id="TIGR01525">
    <property type="entry name" value="ATPase-IB_hvy"/>
    <property type="match status" value="1"/>
</dbReference>
<dbReference type="InterPro" id="IPR023214">
    <property type="entry name" value="HAD_sf"/>
</dbReference>
<keyword evidence="11" id="KW-1278">Translocase</keyword>
<dbReference type="InterPro" id="IPR006121">
    <property type="entry name" value="HMA_dom"/>
</dbReference>
<protein>
    <submittedName>
        <fullName evidence="17">Cadmium-translocating P-type ATPase</fullName>
        <ecNumber evidence="17">3.6.3.3</ecNumber>
    </submittedName>
</protein>
<dbReference type="PRINTS" id="PR00119">
    <property type="entry name" value="CATATPASE"/>
</dbReference>
<keyword evidence="5" id="KW-0597">Phosphoprotein</keyword>
<keyword evidence="8 15" id="KW-0547">Nucleotide-binding</keyword>
<keyword evidence="10" id="KW-0460">Magnesium</keyword>
<dbReference type="InterPro" id="IPR021993">
    <property type="entry name" value="ATPase-cat-bd"/>
</dbReference>
<feature type="transmembrane region" description="Helical" evidence="15">
    <location>
        <begin position="216"/>
        <end position="236"/>
    </location>
</feature>
<dbReference type="GO" id="GO:0016887">
    <property type="term" value="F:ATP hydrolysis activity"/>
    <property type="evidence" value="ECO:0007669"/>
    <property type="project" value="InterPro"/>
</dbReference>
<dbReference type="SUPFAM" id="SSF56784">
    <property type="entry name" value="HAD-like"/>
    <property type="match status" value="1"/>
</dbReference>
<evidence type="ECO:0000313" key="17">
    <source>
        <dbReference type="EMBL" id="QFI37543.1"/>
    </source>
</evidence>
<feature type="transmembrane region" description="Helical" evidence="15">
    <location>
        <begin position="276"/>
        <end position="294"/>
    </location>
</feature>
<keyword evidence="6 15" id="KW-0812">Transmembrane</keyword>
<proteinExistence type="inferred from homology"/>
<keyword evidence="7 15" id="KW-0479">Metal-binding</keyword>
<dbReference type="Gene3D" id="3.40.1110.10">
    <property type="entry name" value="Calcium-transporting ATPase, cytoplasmic domain N"/>
    <property type="match status" value="1"/>
</dbReference>
<dbReference type="AlphaFoldDB" id="A0A5J6WHF8"/>
<dbReference type="SUPFAM" id="SSF81665">
    <property type="entry name" value="Calcium ATPase, transmembrane domain M"/>
    <property type="match status" value="1"/>
</dbReference>
<dbReference type="NCBIfam" id="TIGR01512">
    <property type="entry name" value="ATPase-IB2_Cd"/>
    <property type="match status" value="1"/>
</dbReference>
<feature type="transmembrane region" description="Helical" evidence="15">
    <location>
        <begin position="183"/>
        <end position="204"/>
    </location>
</feature>
<dbReference type="NCBIfam" id="TIGR01494">
    <property type="entry name" value="ATPase_P-type"/>
    <property type="match status" value="1"/>
</dbReference>
<dbReference type="InterPro" id="IPR023298">
    <property type="entry name" value="ATPase_P-typ_TM_dom_sf"/>
</dbReference>
<name>A0A5J6WHF8_MORMI</name>
<keyword evidence="9 15" id="KW-0067">ATP-binding</keyword>
<keyword evidence="4 15" id="KW-1003">Cell membrane</keyword>
<dbReference type="EMBL" id="CP044399">
    <property type="protein sequence ID" value="QFI37543.1"/>
    <property type="molecule type" value="Genomic_DNA"/>
</dbReference>
<dbReference type="InterPro" id="IPR027256">
    <property type="entry name" value="P-typ_ATPase_IB"/>
</dbReference>
<dbReference type="InterPro" id="IPR018303">
    <property type="entry name" value="ATPase_P-typ_P_site"/>
</dbReference>
<evidence type="ECO:0000256" key="9">
    <source>
        <dbReference type="ARBA" id="ARBA00022840"/>
    </source>
</evidence>
<feature type="transmembrane region" description="Helical" evidence="15">
    <location>
        <begin position="248"/>
        <end position="270"/>
    </location>
</feature>
<dbReference type="PROSITE" id="PS00154">
    <property type="entry name" value="ATPASE_E1_E2"/>
    <property type="match status" value="1"/>
</dbReference>
<evidence type="ECO:0000256" key="13">
    <source>
        <dbReference type="ARBA" id="ARBA00023065"/>
    </source>
</evidence>
<keyword evidence="14 15" id="KW-0472">Membrane</keyword>
<feature type="domain" description="HMA" evidence="16">
    <location>
        <begin position="95"/>
        <end position="161"/>
    </location>
</feature>
<evidence type="ECO:0000256" key="2">
    <source>
        <dbReference type="ARBA" id="ARBA00006024"/>
    </source>
</evidence>
<dbReference type="Pfam" id="PF00403">
    <property type="entry name" value="HMA"/>
    <property type="match status" value="1"/>
</dbReference>
<dbReference type="SUPFAM" id="SSF81653">
    <property type="entry name" value="Calcium ATPase, transduction domain A"/>
    <property type="match status" value="1"/>
</dbReference>
<dbReference type="OrthoDB" id="9814270at2"/>
<organism evidence="17 18">
    <name type="scientific">Moritella marina ATCC 15381</name>
    <dbReference type="NCBI Taxonomy" id="1202962"/>
    <lineage>
        <taxon>Bacteria</taxon>
        <taxon>Pseudomonadati</taxon>
        <taxon>Pseudomonadota</taxon>
        <taxon>Gammaproteobacteria</taxon>
        <taxon>Alteromonadales</taxon>
        <taxon>Moritellaceae</taxon>
        <taxon>Moritella</taxon>
    </lineage>
</organism>
<evidence type="ECO:0000256" key="15">
    <source>
        <dbReference type="RuleBase" id="RU362081"/>
    </source>
</evidence>
<dbReference type="PROSITE" id="PS50846">
    <property type="entry name" value="HMA_2"/>
    <property type="match status" value="1"/>
</dbReference>
<evidence type="ECO:0000256" key="1">
    <source>
        <dbReference type="ARBA" id="ARBA00004651"/>
    </source>
</evidence>
<dbReference type="SUPFAM" id="SSF81660">
    <property type="entry name" value="Metal cation-transporting ATPase, ATP-binding domain N"/>
    <property type="match status" value="1"/>
</dbReference>
<dbReference type="GO" id="GO:0043682">
    <property type="term" value="F:P-type divalent copper transporter activity"/>
    <property type="evidence" value="ECO:0007669"/>
    <property type="project" value="TreeGrafter"/>
</dbReference>
<evidence type="ECO:0000256" key="12">
    <source>
        <dbReference type="ARBA" id="ARBA00022989"/>
    </source>
</evidence>
<comment type="similarity">
    <text evidence="2 15">Belongs to the cation transport ATPase (P-type) (TC 3.A.3) family. Type IB subfamily.</text>
</comment>
<evidence type="ECO:0000256" key="5">
    <source>
        <dbReference type="ARBA" id="ARBA00022553"/>
    </source>
</evidence>
<evidence type="ECO:0000256" key="7">
    <source>
        <dbReference type="ARBA" id="ARBA00022723"/>
    </source>
</evidence>
<keyword evidence="17" id="KW-0378">Hydrolase</keyword>
<dbReference type="GO" id="GO:0055070">
    <property type="term" value="P:copper ion homeostasis"/>
    <property type="evidence" value="ECO:0007669"/>
    <property type="project" value="TreeGrafter"/>
</dbReference>
<dbReference type="CDD" id="cd02079">
    <property type="entry name" value="P-type_ATPase_HM"/>
    <property type="match status" value="1"/>
</dbReference>
<dbReference type="PANTHER" id="PTHR43520:SF5">
    <property type="entry name" value="CATION-TRANSPORTING P-TYPE ATPASE-RELATED"/>
    <property type="match status" value="1"/>
</dbReference>
<dbReference type="Proteomes" id="UP000327424">
    <property type="component" value="Chromosome"/>
</dbReference>
<dbReference type="KEGG" id="mmaa:FR932_06680"/>